<accession>A0A9K3M101</accession>
<sequence>MFNTKTTLFFFFCAVAVGNASIRGHNRVLREQADGETSTYNNVLSNLDEMTLKKIHQRFLMDKIVAEGDARELQESEASMSLSLSMSLPVPASILSSDAKAVPSPKIGKSERAGRAFSNQSKSAKRDR</sequence>
<evidence type="ECO:0000313" key="4">
    <source>
        <dbReference type="Proteomes" id="UP000693970"/>
    </source>
</evidence>
<name>A0A9K3M101_9STRA</name>
<dbReference type="Proteomes" id="UP000693970">
    <property type="component" value="Unassembled WGS sequence"/>
</dbReference>
<feature type="region of interest" description="Disordered" evidence="1">
    <location>
        <begin position="98"/>
        <end position="128"/>
    </location>
</feature>
<feature type="chain" id="PRO_5039887409" evidence="2">
    <location>
        <begin position="21"/>
        <end position="128"/>
    </location>
</feature>
<organism evidence="3 4">
    <name type="scientific">Nitzschia inconspicua</name>
    <dbReference type="NCBI Taxonomy" id="303405"/>
    <lineage>
        <taxon>Eukaryota</taxon>
        <taxon>Sar</taxon>
        <taxon>Stramenopiles</taxon>
        <taxon>Ochrophyta</taxon>
        <taxon>Bacillariophyta</taxon>
        <taxon>Bacillariophyceae</taxon>
        <taxon>Bacillariophycidae</taxon>
        <taxon>Bacillariales</taxon>
        <taxon>Bacillariaceae</taxon>
        <taxon>Nitzschia</taxon>
    </lineage>
</organism>
<feature type="signal peptide" evidence="2">
    <location>
        <begin position="1"/>
        <end position="20"/>
    </location>
</feature>
<evidence type="ECO:0000256" key="2">
    <source>
        <dbReference type="SAM" id="SignalP"/>
    </source>
</evidence>
<proteinExistence type="predicted"/>
<reference evidence="3" key="2">
    <citation type="submission" date="2021-04" db="EMBL/GenBank/DDBJ databases">
        <authorList>
            <person name="Podell S."/>
        </authorList>
    </citation>
    <scope>NUCLEOTIDE SEQUENCE</scope>
    <source>
        <strain evidence="3">Hildebrandi</strain>
    </source>
</reference>
<keyword evidence="2" id="KW-0732">Signal</keyword>
<protein>
    <submittedName>
        <fullName evidence="3">Uncharacterized protein</fullName>
    </submittedName>
</protein>
<comment type="caution">
    <text evidence="3">The sequence shown here is derived from an EMBL/GenBank/DDBJ whole genome shotgun (WGS) entry which is preliminary data.</text>
</comment>
<dbReference type="AlphaFoldDB" id="A0A9K3M101"/>
<reference evidence="3" key="1">
    <citation type="journal article" date="2021" name="Sci. Rep.">
        <title>Diploid genomic architecture of Nitzschia inconspicua, an elite biomass production diatom.</title>
        <authorList>
            <person name="Oliver A."/>
            <person name="Podell S."/>
            <person name="Pinowska A."/>
            <person name="Traller J.C."/>
            <person name="Smith S.R."/>
            <person name="McClure R."/>
            <person name="Beliaev A."/>
            <person name="Bohutskyi P."/>
            <person name="Hill E.A."/>
            <person name="Rabines A."/>
            <person name="Zheng H."/>
            <person name="Allen L.Z."/>
            <person name="Kuo A."/>
            <person name="Grigoriev I.V."/>
            <person name="Allen A.E."/>
            <person name="Hazlebeck D."/>
            <person name="Allen E.E."/>
        </authorList>
    </citation>
    <scope>NUCLEOTIDE SEQUENCE</scope>
    <source>
        <strain evidence="3">Hildebrandi</strain>
    </source>
</reference>
<evidence type="ECO:0000256" key="1">
    <source>
        <dbReference type="SAM" id="MobiDB-lite"/>
    </source>
</evidence>
<evidence type="ECO:0000313" key="3">
    <source>
        <dbReference type="EMBL" id="KAG7372248.1"/>
    </source>
</evidence>
<dbReference type="EMBL" id="JAGRRH010000003">
    <property type="protein sequence ID" value="KAG7372248.1"/>
    <property type="molecule type" value="Genomic_DNA"/>
</dbReference>
<keyword evidence="4" id="KW-1185">Reference proteome</keyword>
<gene>
    <name evidence="3" type="ORF">IV203_018391</name>
</gene>